<comment type="caution">
    <text evidence="1">The sequence shown here is derived from an EMBL/GenBank/DDBJ whole genome shotgun (WGS) entry which is preliminary data.</text>
</comment>
<evidence type="ECO:0000313" key="1">
    <source>
        <dbReference type="EMBL" id="MDO6413991.1"/>
    </source>
</evidence>
<dbReference type="Proteomes" id="UP001169764">
    <property type="component" value="Unassembled WGS sequence"/>
</dbReference>
<gene>
    <name evidence="1" type="ORF">Q4F19_06320</name>
</gene>
<dbReference type="EMBL" id="JAUOTP010000002">
    <property type="protein sequence ID" value="MDO6413991.1"/>
    <property type="molecule type" value="Genomic_DNA"/>
</dbReference>
<organism evidence="1 2">
    <name type="scientific">Sphingomonas natans</name>
    <dbReference type="NCBI Taxonomy" id="3063330"/>
    <lineage>
        <taxon>Bacteria</taxon>
        <taxon>Pseudomonadati</taxon>
        <taxon>Pseudomonadota</taxon>
        <taxon>Alphaproteobacteria</taxon>
        <taxon>Sphingomonadales</taxon>
        <taxon>Sphingomonadaceae</taxon>
        <taxon>Sphingomonas</taxon>
    </lineage>
</organism>
<keyword evidence="2" id="KW-1185">Reference proteome</keyword>
<sequence>MIAIQVASIIASFVVFFELADDDVVDPDAVAKMMEELAAELETLDKGFLRELIDAFAIVAEEDSGKVKEVVRNIPYRFYLEEALAADDPVRLAELEAIRDARD</sequence>
<evidence type="ECO:0008006" key="3">
    <source>
        <dbReference type="Google" id="ProtNLM"/>
    </source>
</evidence>
<name>A0ABT8Y6R3_9SPHN</name>
<protein>
    <recommendedName>
        <fullName evidence="3">Co-chaperone DjlA N-terminal domain-containing protein</fullName>
    </recommendedName>
</protein>
<accession>A0ABT8Y6R3</accession>
<evidence type="ECO:0000313" key="2">
    <source>
        <dbReference type="Proteomes" id="UP001169764"/>
    </source>
</evidence>
<reference evidence="1" key="1">
    <citation type="submission" date="2023-07" db="EMBL/GenBank/DDBJ databases">
        <authorList>
            <person name="Kim M."/>
        </authorList>
    </citation>
    <scope>NUCLEOTIDE SEQUENCE</scope>
    <source>
        <strain evidence="1">BIUV-7</strain>
    </source>
</reference>
<proteinExistence type="predicted"/>